<dbReference type="VEuPathDB" id="FungiDB:BO78DRAFT_34130"/>
<evidence type="ECO:0000313" key="2">
    <source>
        <dbReference type="EMBL" id="PYI00786.1"/>
    </source>
</evidence>
<sequence>MRLSELRRSPNHRAASAKASQFNSTGFSCSYPTSSTPPSPASAQHPPPTQGISDTFFLPPSMRITALAGAGRLTPARFLVPGFWFHLGSALNTWSEWSCTL</sequence>
<accession>A0A319DSU3</accession>
<keyword evidence="3" id="KW-1185">Reference proteome</keyword>
<feature type="compositionally biased region" description="Polar residues" evidence="1">
    <location>
        <begin position="18"/>
        <end position="31"/>
    </location>
</feature>
<reference evidence="2 3" key="1">
    <citation type="submission" date="2018-02" db="EMBL/GenBank/DDBJ databases">
        <title>The genomes of Aspergillus section Nigri reveals drivers in fungal speciation.</title>
        <authorList>
            <consortium name="DOE Joint Genome Institute"/>
            <person name="Vesth T.C."/>
            <person name="Nybo J."/>
            <person name="Theobald S."/>
            <person name="Brandl J."/>
            <person name="Frisvad J.C."/>
            <person name="Nielsen K.F."/>
            <person name="Lyhne E.K."/>
            <person name="Kogle M.E."/>
            <person name="Kuo A."/>
            <person name="Riley R."/>
            <person name="Clum A."/>
            <person name="Nolan M."/>
            <person name="Lipzen A."/>
            <person name="Salamov A."/>
            <person name="Henrissat B."/>
            <person name="Wiebenga A."/>
            <person name="De vries R.P."/>
            <person name="Grigoriev I.V."/>
            <person name="Mortensen U.H."/>
            <person name="Andersen M.R."/>
            <person name="Baker S.E."/>
        </authorList>
    </citation>
    <scope>NUCLEOTIDE SEQUENCE [LARGE SCALE GENOMIC DNA]</scope>
    <source>
        <strain evidence="2 3">CBS 121057</strain>
    </source>
</reference>
<dbReference type="PROSITE" id="PS51257">
    <property type="entry name" value="PROKAR_LIPOPROTEIN"/>
    <property type="match status" value="1"/>
</dbReference>
<evidence type="ECO:0000313" key="3">
    <source>
        <dbReference type="Proteomes" id="UP000248423"/>
    </source>
</evidence>
<evidence type="ECO:0000256" key="1">
    <source>
        <dbReference type="SAM" id="MobiDB-lite"/>
    </source>
</evidence>
<dbReference type="Proteomes" id="UP000248423">
    <property type="component" value="Unassembled WGS sequence"/>
</dbReference>
<dbReference type="EMBL" id="KZ826435">
    <property type="protein sequence ID" value="PYI00786.1"/>
    <property type="molecule type" value="Genomic_DNA"/>
</dbReference>
<name>A0A319DSU3_ASPSB</name>
<feature type="compositionally biased region" description="Pro residues" evidence="1">
    <location>
        <begin position="35"/>
        <end position="49"/>
    </location>
</feature>
<proteinExistence type="predicted"/>
<feature type="region of interest" description="Disordered" evidence="1">
    <location>
        <begin position="1"/>
        <end position="53"/>
    </location>
</feature>
<protein>
    <submittedName>
        <fullName evidence="2">Uncharacterized protein</fullName>
    </submittedName>
</protein>
<organism evidence="2 3">
    <name type="scientific">Aspergillus sclerotiicarbonarius (strain CBS 121057 / IBT 28362)</name>
    <dbReference type="NCBI Taxonomy" id="1448318"/>
    <lineage>
        <taxon>Eukaryota</taxon>
        <taxon>Fungi</taxon>
        <taxon>Dikarya</taxon>
        <taxon>Ascomycota</taxon>
        <taxon>Pezizomycotina</taxon>
        <taxon>Eurotiomycetes</taxon>
        <taxon>Eurotiomycetidae</taxon>
        <taxon>Eurotiales</taxon>
        <taxon>Aspergillaceae</taxon>
        <taxon>Aspergillus</taxon>
        <taxon>Aspergillus subgen. Circumdati</taxon>
    </lineage>
</organism>
<gene>
    <name evidence="2" type="ORF">BO78DRAFT_34130</name>
</gene>
<dbReference type="AlphaFoldDB" id="A0A319DSU3"/>